<dbReference type="InterPro" id="IPR009057">
    <property type="entry name" value="Homeodomain-like_sf"/>
</dbReference>
<feature type="DNA-binding region" description="H-T-H motif" evidence="4">
    <location>
        <begin position="25"/>
        <end position="44"/>
    </location>
</feature>
<accession>A0A6L8LUY0</accession>
<dbReference type="AlphaFoldDB" id="A0A6L8LUY0"/>
<dbReference type="InterPro" id="IPR036271">
    <property type="entry name" value="Tet_transcr_reg_TetR-rel_C_sf"/>
</dbReference>
<gene>
    <name evidence="6" type="ORF">GTG28_08605</name>
</gene>
<sequence>MTNKKEYILDIAEELFSARGYTAVGVDMIRDKAEVSKTSMYKHFGSKNKLIEAVLIRRHHRFVRELTAVVSSERNQESRMNAILDWHFSWFQSVSFKGCMFMHALAEFKDSDDSLAQHATQHKEWLKSLIASTFEPDTKELKEKSEAIMTFLEGMIIRAEFSGLGGYEEVYRLGARALSLMTFPSDK</sequence>
<dbReference type="Gene3D" id="1.10.357.10">
    <property type="entry name" value="Tetracycline Repressor, domain 2"/>
    <property type="match status" value="1"/>
</dbReference>
<feature type="domain" description="HTH tetR-type" evidence="5">
    <location>
        <begin position="2"/>
        <end position="62"/>
    </location>
</feature>
<keyword evidence="3" id="KW-0804">Transcription</keyword>
<dbReference type="SUPFAM" id="SSF46689">
    <property type="entry name" value="Homeodomain-like"/>
    <property type="match status" value="1"/>
</dbReference>
<protein>
    <submittedName>
        <fullName evidence="6">TetR family transcriptional regulator</fullName>
    </submittedName>
</protein>
<evidence type="ECO:0000259" key="5">
    <source>
        <dbReference type="PROSITE" id="PS50977"/>
    </source>
</evidence>
<proteinExistence type="predicted"/>
<dbReference type="SUPFAM" id="SSF48498">
    <property type="entry name" value="Tetracyclin repressor-like, C-terminal domain"/>
    <property type="match status" value="1"/>
</dbReference>
<dbReference type="InterPro" id="IPR001647">
    <property type="entry name" value="HTH_TetR"/>
</dbReference>
<evidence type="ECO:0000313" key="7">
    <source>
        <dbReference type="Proteomes" id="UP000478571"/>
    </source>
</evidence>
<evidence type="ECO:0000313" key="6">
    <source>
        <dbReference type="EMBL" id="MYM59283.1"/>
    </source>
</evidence>
<keyword evidence="1" id="KW-0805">Transcription regulation</keyword>
<evidence type="ECO:0000256" key="3">
    <source>
        <dbReference type="ARBA" id="ARBA00023163"/>
    </source>
</evidence>
<dbReference type="PROSITE" id="PS50977">
    <property type="entry name" value="HTH_TETR_2"/>
    <property type="match status" value="1"/>
</dbReference>
<dbReference type="PANTHER" id="PTHR47506">
    <property type="entry name" value="TRANSCRIPTIONAL REGULATORY PROTEIN"/>
    <property type="match status" value="1"/>
</dbReference>
<keyword evidence="7" id="KW-1185">Reference proteome</keyword>
<dbReference type="Proteomes" id="UP000478571">
    <property type="component" value="Unassembled WGS sequence"/>
</dbReference>
<reference evidence="6 7" key="1">
    <citation type="submission" date="2020-01" db="EMBL/GenBank/DDBJ databases">
        <title>Draft Genome Sequence of Vibrio sp. strain OCN044, Isolated from a Healthy Coral at Palmyra Atoll.</title>
        <authorList>
            <person name="Videau P."/>
            <person name="Loughran R."/>
            <person name="Esquivel A."/>
            <person name="Deadmond M."/>
            <person name="Paddock B.E."/>
            <person name="Saw J.H."/>
            <person name="Ushijima B."/>
        </authorList>
    </citation>
    <scope>NUCLEOTIDE SEQUENCE [LARGE SCALE GENOMIC DNA]</scope>
    <source>
        <strain evidence="6 7">OCN044</strain>
    </source>
</reference>
<dbReference type="PANTHER" id="PTHR47506:SF6">
    <property type="entry name" value="HTH-TYPE TRANSCRIPTIONAL REPRESSOR NEMR"/>
    <property type="match status" value="1"/>
</dbReference>
<keyword evidence="2 4" id="KW-0238">DNA-binding</keyword>
<dbReference type="PRINTS" id="PR00455">
    <property type="entry name" value="HTHTETR"/>
</dbReference>
<comment type="caution">
    <text evidence="6">The sequence shown here is derived from an EMBL/GenBank/DDBJ whole genome shotgun (WGS) entry which is preliminary data.</text>
</comment>
<organism evidence="6 7">
    <name type="scientific">Vibrio tetraodonis subsp. pristinus</name>
    <dbReference type="NCBI Taxonomy" id="2695891"/>
    <lineage>
        <taxon>Bacteria</taxon>
        <taxon>Pseudomonadati</taxon>
        <taxon>Pseudomonadota</taxon>
        <taxon>Gammaproteobacteria</taxon>
        <taxon>Vibrionales</taxon>
        <taxon>Vibrionaceae</taxon>
        <taxon>Vibrio</taxon>
    </lineage>
</organism>
<evidence type="ECO:0000256" key="2">
    <source>
        <dbReference type="ARBA" id="ARBA00023125"/>
    </source>
</evidence>
<dbReference type="EMBL" id="WWEU01000002">
    <property type="protein sequence ID" value="MYM59283.1"/>
    <property type="molecule type" value="Genomic_DNA"/>
</dbReference>
<dbReference type="Pfam" id="PF00440">
    <property type="entry name" value="TetR_N"/>
    <property type="match status" value="1"/>
</dbReference>
<dbReference type="GO" id="GO:0003677">
    <property type="term" value="F:DNA binding"/>
    <property type="evidence" value="ECO:0007669"/>
    <property type="project" value="UniProtKB-UniRule"/>
</dbReference>
<name>A0A6L8LUY0_9VIBR</name>
<evidence type="ECO:0000256" key="1">
    <source>
        <dbReference type="ARBA" id="ARBA00023015"/>
    </source>
</evidence>
<evidence type="ECO:0000256" key="4">
    <source>
        <dbReference type="PROSITE-ProRule" id="PRU00335"/>
    </source>
</evidence>